<evidence type="ECO:0000313" key="4">
    <source>
        <dbReference type="Proteomes" id="UP001501444"/>
    </source>
</evidence>
<evidence type="ECO:0000259" key="2">
    <source>
        <dbReference type="Pfam" id="PF00582"/>
    </source>
</evidence>
<evidence type="ECO:0000313" key="3">
    <source>
        <dbReference type="EMBL" id="GAA2344483.1"/>
    </source>
</evidence>
<reference evidence="3 4" key="1">
    <citation type="journal article" date="2019" name="Int. J. Syst. Evol. Microbiol.">
        <title>The Global Catalogue of Microorganisms (GCM) 10K type strain sequencing project: providing services to taxonomists for standard genome sequencing and annotation.</title>
        <authorList>
            <consortium name="The Broad Institute Genomics Platform"/>
            <consortium name="The Broad Institute Genome Sequencing Center for Infectious Disease"/>
            <person name="Wu L."/>
            <person name="Ma J."/>
        </authorList>
    </citation>
    <scope>NUCLEOTIDE SEQUENCE [LARGE SCALE GENOMIC DNA]</scope>
    <source>
        <strain evidence="3 4">JCM 3272</strain>
    </source>
</reference>
<keyword evidence="4" id="KW-1185">Reference proteome</keyword>
<proteinExistence type="inferred from homology"/>
<dbReference type="SUPFAM" id="SSF52402">
    <property type="entry name" value="Adenine nucleotide alpha hydrolases-like"/>
    <property type="match status" value="2"/>
</dbReference>
<name>A0ABN3G570_9ACTN</name>
<dbReference type="EMBL" id="BAAARV010000024">
    <property type="protein sequence ID" value="GAA2344483.1"/>
    <property type="molecule type" value="Genomic_DNA"/>
</dbReference>
<dbReference type="PANTHER" id="PTHR46268:SF6">
    <property type="entry name" value="UNIVERSAL STRESS PROTEIN UP12"/>
    <property type="match status" value="1"/>
</dbReference>
<dbReference type="PRINTS" id="PR01438">
    <property type="entry name" value="UNVRSLSTRESS"/>
</dbReference>
<dbReference type="Gene3D" id="3.40.50.620">
    <property type="entry name" value="HUPs"/>
    <property type="match status" value="2"/>
</dbReference>
<accession>A0ABN3G570</accession>
<evidence type="ECO:0000256" key="1">
    <source>
        <dbReference type="ARBA" id="ARBA00008791"/>
    </source>
</evidence>
<organism evidence="3 4">
    <name type="scientific">Dactylosporangium salmoneum</name>
    <dbReference type="NCBI Taxonomy" id="53361"/>
    <lineage>
        <taxon>Bacteria</taxon>
        <taxon>Bacillati</taxon>
        <taxon>Actinomycetota</taxon>
        <taxon>Actinomycetes</taxon>
        <taxon>Micromonosporales</taxon>
        <taxon>Micromonosporaceae</taxon>
        <taxon>Dactylosporangium</taxon>
    </lineage>
</organism>
<protein>
    <submittedName>
        <fullName evidence="3">Universal stress protein</fullName>
    </submittedName>
</protein>
<dbReference type="InterPro" id="IPR006016">
    <property type="entry name" value="UspA"/>
</dbReference>
<dbReference type="RefSeq" id="WP_344612978.1">
    <property type="nucleotide sequence ID" value="NZ_BAAARV010000024.1"/>
</dbReference>
<dbReference type="InterPro" id="IPR006015">
    <property type="entry name" value="Universal_stress_UspA"/>
</dbReference>
<dbReference type="Proteomes" id="UP001501444">
    <property type="component" value="Unassembled WGS sequence"/>
</dbReference>
<sequence>MDTDRYPVVAGVDGSLAAAGAVRWAADEAARLGRPLQVTHAVDVPEPQPDDPATQRIALDAADEARHWQPGLQVTPVTRQGTAARVLLEESRQATQLVVGGRGTGGFPALLLGSVSFHLAAYADCPVLVVHHAQRWARADSLLPSHGPVVIGADGSGPAHFALQLAFQQAAARHVPLLAIRAYHEHRGGEDPAAAAFDELGAEVGPWQAKYPQIPVELRAAPGKPADVLLAAARNAVMLVVGARGQGGFAQLRLGGTAGQVLQYAASPVLIARP</sequence>
<feature type="domain" description="UspA" evidence="2">
    <location>
        <begin position="148"/>
        <end position="273"/>
    </location>
</feature>
<feature type="domain" description="UspA" evidence="2">
    <location>
        <begin position="8"/>
        <end position="131"/>
    </location>
</feature>
<dbReference type="PANTHER" id="PTHR46268">
    <property type="entry name" value="STRESS RESPONSE PROTEIN NHAX"/>
    <property type="match status" value="1"/>
</dbReference>
<gene>
    <name evidence="3" type="ORF">GCM10010170_030080</name>
</gene>
<comment type="caution">
    <text evidence="3">The sequence shown here is derived from an EMBL/GenBank/DDBJ whole genome shotgun (WGS) entry which is preliminary data.</text>
</comment>
<dbReference type="Pfam" id="PF00582">
    <property type="entry name" value="Usp"/>
    <property type="match status" value="2"/>
</dbReference>
<comment type="similarity">
    <text evidence="1">Belongs to the universal stress protein A family.</text>
</comment>
<dbReference type="InterPro" id="IPR014729">
    <property type="entry name" value="Rossmann-like_a/b/a_fold"/>
</dbReference>